<dbReference type="Gene3D" id="1.20.1280.50">
    <property type="match status" value="1"/>
</dbReference>
<dbReference type="OrthoDB" id="3365698at2759"/>
<dbReference type="Gene3D" id="3.80.10.10">
    <property type="entry name" value="Ribonuclease Inhibitor"/>
    <property type="match status" value="1"/>
</dbReference>
<comment type="caution">
    <text evidence="1">The sequence shown here is derived from an EMBL/GenBank/DDBJ whole genome shotgun (WGS) entry which is preliminary data.</text>
</comment>
<gene>
    <name evidence="1" type="ORF">CVT25_001717</name>
</gene>
<dbReference type="InParanoid" id="A0A409WPG1"/>
<proteinExistence type="predicted"/>
<organism evidence="1 2">
    <name type="scientific">Psilocybe cyanescens</name>
    <dbReference type="NCBI Taxonomy" id="93625"/>
    <lineage>
        <taxon>Eukaryota</taxon>
        <taxon>Fungi</taxon>
        <taxon>Dikarya</taxon>
        <taxon>Basidiomycota</taxon>
        <taxon>Agaricomycotina</taxon>
        <taxon>Agaricomycetes</taxon>
        <taxon>Agaricomycetidae</taxon>
        <taxon>Agaricales</taxon>
        <taxon>Agaricineae</taxon>
        <taxon>Strophariaceae</taxon>
        <taxon>Psilocybe</taxon>
    </lineage>
</organism>
<protein>
    <submittedName>
        <fullName evidence="1">Uncharacterized protein</fullName>
    </submittedName>
</protein>
<dbReference type="AlphaFoldDB" id="A0A409WPG1"/>
<keyword evidence="2" id="KW-1185">Reference proteome</keyword>
<sequence>MSRTKPHDSFLSRLRNVFHSGAKVQHGEQTFATSPFSHLLKANLSPSEEEREIIKDAVLVARAHSSSLREDAFIDCHQSVPSVIRKFPDELLALIFLHCLPNLESQTWGHYLWSSNPSFRLSQVCQRWRSIATNDSRLWPMLGDIRISRKSASQKKSFSYLQFIKEILRRSKEMDLWIYIHCVPSDWHSFKEKPHPVINILREHATRWHVLRIHAPGSTVKDICEPTINTAICDILPLEFLRLRALNITFWPSTDSGTLVGFSRAPSLTEVTVKGTDSTFLLPLQQLRSYSHTQADRRAIGDNLGAWLKDLIKSANNLESLALFSGVPLSLTMASITMHIRVLELVVDGTQIATEGLLNSLLLPKLEDLKIASSYTDVMRPLTSLIYRPTISGLSMPLRKLTLVQTCATPGALSALLKATPYLEHLTVDFDLTGEVLGLLGTTSALESRLHIPRLASLVVNTRLRNVVEDEEHILRLAKAMFYCSNAKSSQYPFRLIFPTHAISHYAQVVLNGWLDAADAPLAGDLSLQCFNMFTAWRRFLEQNIPELKADRLTLRLYEKPVSRRKYDMGFSRTLDKIISNIEKFELEEDGIFDLYVSKIHLCLHRLSDLREWEIYGDSRLKFRERARKILTKWNTIILLNLQVAGVKWALMGLRSIIYVEENDPLRSSTELLSMVYGIDDCSMHEDERWSNHI</sequence>
<evidence type="ECO:0000313" key="2">
    <source>
        <dbReference type="Proteomes" id="UP000283269"/>
    </source>
</evidence>
<reference evidence="1 2" key="1">
    <citation type="journal article" date="2018" name="Evol. Lett.">
        <title>Horizontal gene cluster transfer increased hallucinogenic mushroom diversity.</title>
        <authorList>
            <person name="Reynolds H.T."/>
            <person name="Vijayakumar V."/>
            <person name="Gluck-Thaler E."/>
            <person name="Korotkin H.B."/>
            <person name="Matheny P.B."/>
            <person name="Slot J.C."/>
        </authorList>
    </citation>
    <scope>NUCLEOTIDE SEQUENCE [LARGE SCALE GENOMIC DNA]</scope>
    <source>
        <strain evidence="1 2">2631</strain>
    </source>
</reference>
<dbReference type="Proteomes" id="UP000283269">
    <property type="component" value="Unassembled WGS sequence"/>
</dbReference>
<dbReference type="EMBL" id="NHYD01003332">
    <property type="protein sequence ID" value="PPQ80404.1"/>
    <property type="molecule type" value="Genomic_DNA"/>
</dbReference>
<dbReference type="InterPro" id="IPR032675">
    <property type="entry name" value="LRR_dom_sf"/>
</dbReference>
<evidence type="ECO:0000313" key="1">
    <source>
        <dbReference type="EMBL" id="PPQ80404.1"/>
    </source>
</evidence>
<name>A0A409WPG1_PSICY</name>
<accession>A0A409WPG1</accession>